<evidence type="ECO:0000313" key="2">
    <source>
        <dbReference type="EMBL" id="TZF86731.1"/>
    </source>
</evidence>
<accession>A0A5D8YW58</accession>
<feature type="non-terminal residue" evidence="2">
    <location>
        <position position="1"/>
    </location>
</feature>
<dbReference type="Gene3D" id="3.40.50.1820">
    <property type="entry name" value="alpha/beta hydrolase"/>
    <property type="match status" value="1"/>
</dbReference>
<reference evidence="2 3" key="1">
    <citation type="submission" date="2019-08" db="EMBL/GenBank/DDBJ databases">
        <title>Draft genome sequence of Lysobacter sp. UKS-15.</title>
        <authorList>
            <person name="Im W.-T."/>
        </authorList>
    </citation>
    <scope>NUCLEOTIDE SEQUENCE [LARGE SCALE GENOMIC DNA]</scope>
    <source>
        <strain evidence="2 3">UKS-15</strain>
    </source>
</reference>
<protein>
    <submittedName>
        <fullName evidence="2">Esterase family protein</fullName>
    </submittedName>
</protein>
<dbReference type="InterPro" id="IPR050583">
    <property type="entry name" value="Mycobacterial_A85_antigen"/>
</dbReference>
<feature type="region of interest" description="Disordered" evidence="1">
    <location>
        <begin position="287"/>
        <end position="307"/>
    </location>
</feature>
<dbReference type="PANTHER" id="PTHR48098:SF6">
    <property type="entry name" value="FERRI-BACILLIBACTIN ESTERASE BESA"/>
    <property type="match status" value="1"/>
</dbReference>
<dbReference type="AlphaFoldDB" id="A0A5D8YW58"/>
<dbReference type="Pfam" id="PF00756">
    <property type="entry name" value="Esterase"/>
    <property type="match status" value="1"/>
</dbReference>
<sequence length="307" mass="33040">DDWNIPAPGVSATPLHVRVFATPGALRDRATLYVNDGQDADAVGLADTLASLARTGSIAAPVVVAIDMPPDRMGAYGFSDRAARRAIVAPTRYGVVGSRAQAYSEWLAHVLVPWVEARYPVRRGATSRALLGWSLGAANAFNVGWQYPDVFGRVGAFSPSLWLSTEPTDDASVQRTRIAQSMLARGAPRGLHLFLAVGTDEETSDRDGDGINDALDDVRELVDGSLSMPGLRQLGYRIEPDAPARHRGGDVVVYELPGGIHRQSSWARMLPAFLRWAYPRGATVSGVVRSASPADTPRRPVARRAHL</sequence>
<dbReference type="InterPro" id="IPR000801">
    <property type="entry name" value="Esterase-like"/>
</dbReference>
<dbReference type="EMBL" id="VTRV01000161">
    <property type="protein sequence ID" value="TZF86731.1"/>
    <property type="molecule type" value="Genomic_DNA"/>
</dbReference>
<keyword evidence="3" id="KW-1185">Reference proteome</keyword>
<comment type="caution">
    <text evidence="2">The sequence shown here is derived from an EMBL/GenBank/DDBJ whole genome shotgun (WGS) entry which is preliminary data.</text>
</comment>
<organism evidence="2 3">
    <name type="scientific">Cognatilysobacter lacus</name>
    <dbReference type="NCBI Taxonomy" id="1643323"/>
    <lineage>
        <taxon>Bacteria</taxon>
        <taxon>Pseudomonadati</taxon>
        <taxon>Pseudomonadota</taxon>
        <taxon>Gammaproteobacteria</taxon>
        <taxon>Lysobacterales</taxon>
        <taxon>Lysobacteraceae</taxon>
        <taxon>Cognatilysobacter</taxon>
    </lineage>
</organism>
<name>A0A5D8YW58_9GAMM</name>
<dbReference type="PANTHER" id="PTHR48098">
    <property type="entry name" value="ENTEROCHELIN ESTERASE-RELATED"/>
    <property type="match status" value="1"/>
</dbReference>
<evidence type="ECO:0000256" key="1">
    <source>
        <dbReference type="SAM" id="MobiDB-lite"/>
    </source>
</evidence>
<gene>
    <name evidence="2" type="ORF">FW784_11985</name>
</gene>
<dbReference type="InterPro" id="IPR029058">
    <property type="entry name" value="AB_hydrolase_fold"/>
</dbReference>
<dbReference type="RefSeq" id="WP_149353575.1">
    <property type="nucleotide sequence ID" value="NZ_VTRV01000161.1"/>
</dbReference>
<dbReference type="OrthoDB" id="6381520at2"/>
<dbReference type="Proteomes" id="UP000323164">
    <property type="component" value="Unassembled WGS sequence"/>
</dbReference>
<evidence type="ECO:0000313" key="3">
    <source>
        <dbReference type="Proteomes" id="UP000323164"/>
    </source>
</evidence>
<proteinExistence type="predicted"/>
<dbReference type="SUPFAM" id="SSF53474">
    <property type="entry name" value="alpha/beta-Hydrolases"/>
    <property type="match status" value="1"/>
</dbReference>